<evidence type="ECO:0000256" key="1">
    <source>
        <dbReference type="ARBA" id="ARBA00022741"/>
    </source>
</evidence>
<keyword evidence="2" id="KW-0378">Hydrolase</keyword>
<dbReference type="PANTHER" id="PTHR12131">
    <property type="entry name" value="ATP-DEPENDENT RNA AND DNA HELICASE"/>
    <property type="match status" value="1"/>
</dbReference>
<organism evidence="7 8">
    <name type="scientific">Friedmanniella luteola</name>
    <dbReference type="NCBI Taxonomy" id="546871"/>
    <lineage>
        <taxon>Bacteria</taxon>
        <taxon>Bacillati</taxon>
        <taxon>Actinomycetota</taxon>
        <taxon>Actinomycetes</taxon>
        <taxon>Propionibacteriales</taxon>
        <taxon>Nocardioidaceae</taxon>
        <taxon>Friedmanniella</taxon>
    </lineage>
</organism>
<feature type="domain" description="Helicase ATP-binding" evidence="5">
    <location>
        <begin position="41"/>
        <end position="203"/>
    </location>
</feature>
<proteinExistence type="predicted"/>
<keyword evidence="1" id="KW-0547">Nucleotide-binding</keyword>
<evidence type="ECO:0000259" key="5">
    <source>
        <dbReference type="PROSITE" id="PS51192"/>
    </source>
</evidence>
<dbReference type="InterPro" id="IPR011545">
    <property type="entry name" value="DEAD/DEAH_box_helicase_dom"/>
</dbReference>
<dbReference type="PROSITE" id="PS51194">
    <property type="entry name" value="HELICASE_CTER"/>
    <property type="match status" value="1"/>
</dbReference>
<dbReference type="SMART" id="SM00490">
    <property type="entry name" value="HELICc"/>
    <property type="match status" value="1"/>
</dbReference>
<dbReference type="SMART" id="SM00487">
    <property type="entry name" value="DEXDc"/>
    <property type="match status" value="1"/>
</dbReference>
<sequence>MPSLLSDLVPADPGPDALFETFSGWAADRGLELYPAQTEAVIELVSGSNVILSTPTGSGKSLVATAAQFAALARRESGDPTGRVFYTAPIKALVSEKFFAAVEVFGVDRVGMMTGDASVNAAAPIICCTAEILANLALREGADSTVTTVVMDEFHYYADPERGWAWQVPLLELPHAQFLLMSATLGDVTRFEADLSRRTGRPTAVVASAERPVPLQHEYVTSTLLETIEERLATHQAPVYVVHFSRAAAIEQAQALNSLKVTTREEKDQIADLIGGFRFAAGFGKTLSRLVRNGIGVHHAGMLPKYRRLVELLAQAGLLKIICGTDTLGVGINVPIRTVLLTSLSKYDGVRPRLLTAREFHQIGGRAGRAGYDASGTVVVQAPDHVVANEKALAKAGDDPKKRRKVVRKKPPEGTVGYGLPTFERLVEAEPEPLESSFKVSHAMLLNVVNRPGDCYASMRHLLTDNDEPPVRNRRHVHRALQIYRGLLESGVVEQLPRPDAQGRTARLTVDLQQDFALNQPLSPFALACLDLLDRESDDYALDVLSVLEATLDDPRPILTAQRSKARGEAVAEMKSDGLEYEERMVLLEDVTYPQPLAELLRVAYTAFGQTHPWVLDTEPSPKSVARDLFERSMTFTEYVSFYGLARAEGIVLRYLADAFKALRQTVPEEARTDAVADLIAWLGELVRQVDSSLLEEWESLRSPTAEVQSVVEVDRAAPPVTANVRAFRVLVRNALFRRVELAARRNWWALGELDESFPAEAWQEALEPYFAEHASLQTGAAARGPALLLVTEEPGRWVVRQILDDPAGDHDWGITAEVDLAASDAEGTAVVRITAVGQLGGW</sequence>
<accession>A0A1H1R6H0</accession>
<dbReference type="InterPro" id="IPR027417">
    <property type="entry name" value="P-loop_NTPase"/>
</dbReference>
<dbReference type="EMBL" id="LT629749">
    <property type="protein sequence ID" value="SDS31332.1"/>
    <property type="molecule type" value="Genomic_DNA"/>
</dbReference>
<dbReference type="Pfam" id="PF00270">
    <property type="entry name" value="DEAD"/>
    <property type="match status" value="1"/>
</dbReference>
<evidence type="ECO:0000259" key="6">
    <source>
        <dbReference type="PROSITE" id="PS51194"/>
    </source>
</evidence>
<dbReference type="Proteomes" id="UP000199092">
    <property type="component" value="Chromosome I"/>
</dbReference>
<evidence type="ECO:0000256" key="3">
    <source>
        <dbReference type="ARBA" id="ARBA00022806"/>
    </source>
</evidence>
<keyword evidence="3 7" id="KW-0347">Helicase</keyword>
<dbReference type="Gene3D" id="3.40.50.300">
    <property type="entry name" value="P-loop containing nucleotide triphosphate hydrolases"/>
    <property type="match status" value="2"/>
</dbReference>
<dbReference type="OrthoDB" id="3229913at2"/>
<dbReference type="Pfam" id="PF12029">
    <property type="entry name" value="DUF3516"/>
    <property type="match status" value="1"/>
</dbReference>
<dbReference type="GO" id="GO:0005524">
    <property type="term" value="F:ATP binding"/>
    <property type="evidence" value="ECO:0007669"/>
    <property type="project" value="UniProtKB-KW"/>
</dbReference>
<dbReference type="PANTHER" id="PTHR12131:SF1">
    <property type="entry name" value="ATP-DEPENDENT RNA HELICASE SUPV3L1, MITOCHONDRIAL-RELATED"/>
    <property type="match status" value="1"/>
</dbReference>
<keyword evidence="8" id="KW-1185">Reference proteome</keyword>
<dbReference type="STRING" id="546871.SAMN04488543_1490"/>
<dbReference type="GO" id="GO:0004386">
    <property type="term" value="F:helicase activity"/>
    <property type="evidence" value="ECO:0007669"/>
    <property type="project" value="UniProtKB-KW"/>
</dbReference>
<keyword evidence="4" id="KW-0067">ATP-binding</keyword>
<dbReference type="GO" id="GO:0016787">
    <property type="term" value="F:hydrolase activity"/>
    <property type="evidence" value="ECO:0007669"/>
    <property type="project" value="UniProtKB-KW"/>
</dbReference>
<gene>
    <name evidence="7" type="ORF">SAMN04488543_1490</name>
</gene>
<evidence type="ECO:0000313" key="8">
    <source>
        <dbReference type="Proteomes" id="UP000199092"/>
    </source>
</evidence>
<dbReference type="InterPro" id="IPR021904">
    <property type="entry name" value="DUF3516"/>
</dbReference>
<name>A0A1H1R6H0_9ACTN</name>
<reference evidence="7 8" key="1">
    <citation type="submission" date="2016-10" db="EMBL/GenBank/DDBJ databases">
        <authorList>
            <person name="de Groot N.N."/>
        </authorList>
    </citation>
    <scope>NUCLEOTIDE SEQUENCE [LARGE SCALE GENOMIC DNA]</scope>
    <source>
        <strain evidence="7 8">DSM 21741</strain>
    </source>
</reference>
<dbReference type="InterPro" id="IPR014001">
    <property type="entry name" value="Helicase_ATP-bd"/>
</dbReference>
<evidence type="ECO:0000256" key="2">
    <source>
        <dbReference type="ARBA" id="ARBA00022801"/>
    </source>
</evidence>
<dbReference type="InterPro" id="IPR001650">
    <property type="entry name" value="Helicase_C-like"/>
</dbReference>
<dbReference type="PROSITE" id="PS51192">
    <property type="entry name" value="HELICASE_ATP_BIND_1"/>
    <property type="match status" value="1"/>
</dbReference>
<evidence type="ECO:0000256" key="4">
    <source>
        <dbReference type="ARBA" id="ARBA00022840"/>
    </source>
</evidence>
<dbReference type="SUPFAM" id="SSF52540">
    <property type="entry name" value="P-loop containing nucleoside triphosphate hydrolases"/>
    <property type="match status" value="1"/>
</dbReference>
<dbReference type="AlphaFoldDB" id="A0A1H1R6H0"/>
<feature type="domain" description="Helicase C-terminal" evidence="6">
    <location>
        <begin position="220"/>
        <end position="428"/>
    </location>
</feature>
<dbReference type="RefSeq" id="WP_091411613.1">
    <property type="nucleotide sequence ID" value="NZ_LT629749.1"/>
</dbReference>
<protein>
    <submittedName>
        <fullName evidence="7">Superfamily II RNA helicase</fullName>
    </submittedName>
</protein>
<evidence type="ECO:0000313" key="7">
    <source>
        <dbReference type="EMBL" id="SDS31332.1"/>
    </source>
</evidence>
<dbReference type="GO" id="GO:0003676">
    <property type="term" value="F:nucleic acid binding"/>
    <property type="evidence" value="ECO:0007669"/>
    <property type="project" value="InterPro"/>
</dbReference>
<dbReference type="InterPro" id="IPR050699">
    <property type="entry name" value="RNA-DNA_Helicase"/>
</dbReference>